<proteinExistence type="predicted"/>
<organism evidence="1 2">
    <name type="scientific">Methanosarcina mazei</name>
    <name type="common">Methanosarcina frisia</name>
    <dbReference type="NCBI Taxonomy" id="2209"/>
    <lineage>
        <taxon>Archaea</taxon>
        <taxon>Methanobacteriati</taxon>
        <taxon>Methanobacteriota</taxon>
        <taxon>Stenosarchaea group</taxon>
        <taxon>Methanomicrobia</taxon>
        <taxon>Methanosarcinales</taxon>
        <taxon>Methanosarcinaceae</taxon>
        <taxon>Methanosarcina</taxon>
    </lineage>
</organism>
<evidence type="ECO:0000313" key="1">
    <source>
        <dbReference type="EMBL" id="KKG87788.1"/>
    </source>
</evidence>
<dbReference type="AlphaFoldDB" id="A0A0F8KIF6"/>
<evidence type="ECO:0000313" key="2">
    <source>
        <dbReference type="Proteomes" id="UP000034657"/>
    </source>
</evidence>
<dbReference type="EMBL" id="JJPT01000155">
    <property type="protein sequence ID" value="KKG87788.1"/>
    <property type="molecule type" value="Genomic_DNA"/>
</dbReference>
<reference evidence="1 2" key="1">
    <citation type="journal article" date="2015" name="ISME J.">
        <title>Genomic and phenotypic differentiation among Methanosarcina mazei populations from Columbia River sediment.</title>
        <authorList>
            <person name="Youngblut N.D."/>
            <person name="Wirth J.S."/>
            <person name="Henriksen J.R."/>
            <person name="Smith M."/>
            <person name="Simon H."/>
            <person name="Metcalf W.W."/>
            <person name="Whitaker R.J."/>
        </authorList>
    </citation>
    <scope>NUCLEOTIDE SEQUENCE [LARGE SCALE GENOMIC DNA]</scope>
    <source>
        <strain evidence="1 2">3.H.M.1A.1</strain>
    </source>
</reference>
<accession>A0A0F8KIF6</accession>
<dbReference type="RefSeq" id="WP_048042166.1">
    <property type="nucleotide sequence ID" value="NZ_JJPT01000155.1"/>
</dbReference>
<protein>
    <submittedName>
        <fullName evidence="1">Uncharacterized protein</fullName>
    </submittedName>
</protein>
<gene>
    <name evidence="1" type="ORF">DU69_17290</name>
</gene>
<dbReference type="Proteomes" id="UP000034657">
    <property type="component" value="Unassembled WGS sequence"/>
</dbReference>
<dbReference type="PATRIC" id="fig|2209.75.peg.3821"/>
<sequence length="92" mass="10300">MESLLYNNIGCKVYKSSYISTVSAVAENSNTYLLVSNQPMRVTAHKNKHVTVIVKLHGVERALCRCGKSQELKYRIVAAIFQQQQILRVGGC</sequence>
<comment type="caution">
    <text evidence="1">The sequence shown here is derived from an EMBL/GenBank/DDBJ whole genome shotgun (WGS) entry which is preliminary data.</text>
</comment>
<name>A0A0F8KIF6_METMZ</name>